<protein>
    <submittedName>
        <fullName evidence="1">Uncharacterized protein</fullName>
    </submittedName>
</protein>
<evidence type="ECO:0000313" key="1">
    <source>
        <dbReference type="EMBL" id="CAK5082494.1"/>
    </source>
</evidence>
<name>A0ACB0ZU78_MELEN</name>
<proteinExistence type="predicted"/>
<reference evidence="1" key="1">
    <citation type="submission" date="2023-11" db="EMBL/GenBank/DDBJ databases">
        <authorList>
            <person name="Poullet M."/>
        </authorList>
    </citation>
    <scope>NUCLEOTIDE SEQUENCE</scope>
    <source>
        <strain evidence="1">E1834</strain>
    </source>
</reference>
<organism evidence="1 2">
    <name type="scientific">Meloidogyne enterolobii</name>
    <name type="common">Root-knot nematode worm</name>
    <name type="synonym">Meloidogyne mayaguensis</name>
    <dbReference type="NCBI Taxonomy" id="390850"/>
    <lineage>
        <taxon>Eukaryota</taxon>
        <taxon>Metazoa</taxon>
        <taxon>Ecdysozoa</taxon>
        <taxon>Nematoda</taxon>
        <taxon>Chromadorea</taxon>
        <taxon>Rhabditida</taxon>
        <taxon>Tylenchina</taxon>
        <taxon>Tylenchomorpha</taxon>
        <taxon>Tylenchoidea</taxon>
        <taxon>Meloidogynidae</taxon>
        <taxon>Meloidogyninae</taxon>
        <taxon>Meloidogyne</taxon>
    </lineage>
</organism>
<sequence>MIYSLPTEAKLDILKFLNYEELYSIKQTNLYFRDFITHFEGELARDELFMIILRDIGQSNNGRLIRPGAGNFNFALFDEQHKEINEQLEEKWNKELENPIPLYLPLQDSDNTVICLSKKVKFEGYFSNFKNRKN</sequence>
<dbReference type="Proteomes" id="UP001497535">
    <property type="component" value="Unassembled WGS sequence"/>
</dbReference>
<gene>
    <name evidence="1" type="ORF">MENTE1834_LOCUS29783</name>
</gene>
<evidence type="ECO:0000313" key="2">
    <source>
        <dbReference type="Proteomes" id="UP001497535"/>
    </source>
</evidence>
<comment type="caution">
    <text evidence="1">The sequence shown here is derived from an EMBL/GenBank/DDBJ whole genome shotgun (WGS) entry which is preliminary data.</text>
</comment>
<keyword evidence="2" id="KW-1185">Reference proteome</keyword>
<accession>A0ACB0ZU78</accession>
<dbReference type="EMBL" id="CAVMJV010000047">
    <property type="protein sequence ID" value="CAK5082494.1"/>
    <property type="molecule type" value="Genomic_DNA"/>
</dbReference>